<comment type="caution">
    <text evidence="1">The sequence shown here is derived from an EMBL/GenBank/DDBJ whole genome shotgun (WGS) entry which is preliminary data.</text>
</comment>
<dbReference type="Proteomes" id="UP001055072">
    <property type="component" value="Unassembled WGS sequence"/>
</dbReference>
<protein>
    <submittedName>
        <fullName evidence="1">Uncharacterized protein</fullName>
    </submittedName>
</protein>
<accession>A0ACB8UEN9</accession>
<sequence length="150" mass="16231">MNGLNAERVCGKMGKGRVHGEWLNVRMGTGGGGGLGGGCMGIRDMNAMNGYWANDRATDGNLKGGKGKGCPVFTAIMLMAEWLGWKLELFARGGGGTEITRSRRSASRGKRALHSKVVGIVGLEQQEREKGFSRRDEERTSKFQPRLLST</sequence>
<proteinExistence type="predicted"/>
<reference evidence="1" key="1">
    <citation type="journal article" date="2021" name="Environ. Microbiol.">
        <title>Gene family expansions and transcriptome signatures uncover fungal adaptations to wood decay.</title>
        <authorList>
            <person name="Hage H."/>
            <person name="Miyauchi S."/>
            <person name="Viragh M."/>
            <person name="Drula E."/>
            <person name="Min B."/>
            <person name="Chaduli D."/>
            <person name="Navarro D."/>
            <person name="Favel A."/>
            <person name="Norest M."/>
            <person name="Lesage-Meessen L."/>
            <person name="Balint B."/>
            <person name="Merenyi Z."/>
            <person name="de Eugenio L."/>
            <person name="Morin E."/>
            <person name="Martinez A.T."/>
            <person name="Baldrian P."/>
            <person name="Stursova M."/>
            <person name="Martinez M.J."/>
            <person name="Novotny C."/>
            <person name="Magnuson J.K."/>
            <person name="Spatafora J.W."/>
            <person name="Maurice S."/>
            <person name="Pangilinan J."/>
            <person name="Andreopoulos W."/>
            <person name="LaButti K."/>
            <person name="Hundley H."/>
            <person name="Na H."/>
            <person name="Kuo A."/>
            <person name="Barry K."/>
            <person name="Lipzen A."/>
            <person name="Henrissat B."/>
            <person name="Riley R."/>
            <person name="Ahrendt S."/>
            <person name="Nagy L.G."/>
            <person name="Grigoriev I.V."/>
            <person name="Martin F."/>
            <person name="Rosso M.N."/>
        </authorList>
    </citation>
    <scope>NUCLEOTIDE SEQUENCE</scope>
    <source>
        <strain evidence="1">CBS 384.51</strain>
    </source>
</reference>
<organism evidence="1 2">
    <name type="scientific">Irpex rosettiformis</name>
    <dbReference type="NCBI Taxonomy" id="378272"/>
    <lineage>
        <taxon>Eukaryota</taxon>
        <taxon>Fungi</taxon>
        <taxon>Dikarya</taxon>
        <taxon>Basidiomycota</taxon>
        <taxon>Agaricomycotina</taxon>
        <taxon>Agaricomycetes</taxon>
        <taxon>Polyporales</taxon>
        <taxon>Irpicaceae</taxon>
        <taxon>Irpex</taxon>
    </lineage>
</organism>
<dbReference type="EMBL" id="MU274903">
    <property type="protein sequence ID" value="KAI0092823.1"/>
    <property type="molecule type" value="Genomic_DNA"/>
</dbReference>
<name>A0ACB8UEN9_9APHY</name>
<gene>
    <name evidence="1" type="ORF">BDY19DRAFT_903569</name>
</gene>
<evidence type="ECO:0000313" key="1">
    <source>
        <dbReference type="EMBL" id="KAI0092823.1"/>
    </source>
</evidence>
<evidence type="ECO:0000313" key="2">
    <source>
        <dbReference type="Proteomes" id="UP001055072"/>
    </source>
</evidence>
<keyword evidence="2" id="KW-1185">Reference proteome</keyword>